<name>A0AAV4RKG9_CAEEX</name>
<protein>
    <submittedName>
        <fullName evidence="1">Uncharacterized protein</fullName>
    </submittedName>
</protein>
<dbReference type="Proteomes" id="UP001054945">
    <property type="component" value="Unassembled WGS sequence"/>
</dbReference>
<accession>A0AAV4RKG9</accession>
<dbReference type="AlphaFoldDB" id="A0AAV4RKG9"/>
<sequence>MAVKKHKFMDTGRSSMGPLGTASYFKILWIALAGTSAINKYDIVLSKVLRRSKNRNNLQTSKRFRVYIELMS</sequence>
<organism evidence="1 2">
    <name type="scientific">Caerostris extrusa</name>
    <name type="common">Bark spider</name>
    <name type="synonym">Caerostris bankana</name>
    <dbReference type="NCBI Taxonomy" id="172846"/>
    <lineage>
        <taxon>Eukaryota</taxon>
        <taxon>Metazoa</taxon>
        <taxon>Ecdysozoa</taxon>
        <taxon>Arthropoda</taxon>
        <taxon>Chelicerata</taxon>
        <taxon>Arachnida</taxon>
        <taxon>Araneae</taxon>
        <taxon>Araneomorphae</taxon>
        <taxon>Entelegynae</taxon>
        <taxon>Araneoidea</taxon>
        <taxon>Araneidae</taxon>
        <taxon>Caerostris</taxon>
    </lineage>
</organism>
<gene>
    <name evidence="1" type="ORF">CEXT_46211</name>
</gene>
<proteinExistence type="predicted"/>
<evidence type="ECO:0000313" key="1">
    <source>
        <dbReference type="EMBL" id="GIY21054.1"/>
    </source>
</evidence>
<evidence type="ECO:0000313" key="2">
    <source>
        <dbReference type="Proteomes" id="UP001054945"/>
    </source>
</evidence>
<keyword evidence="2" id="KW-1185">Reference proteome</keyword>
<reference evidence="1 2" key="1">
    <citation type="submission" date="2021-06" db="EMBL/GenBank/DDBJ databases">
        <title>Caerostris extrusa draft genome.</title>
        <authorList>
            <person name="Kono N."/>
            <person name="Arakawa K."/>
        </authorList>
    </citation>
    <scope>NUCLEOTIDE SEQUENCE [LARGE SCALE GENOMIC DNA]</scope>
</reference>
<dbReference type="EMBL" id="BPLR01007961">
    <property type="protein sequence ID" value="GIY21054.1"/>
    <property type="molecule type" value="Genomic_DNA"/>
</dbReference>
<comment type="caution">
    <text evidence="1">The sequence shown here is derived from an EMBL/GenBank/DDBJ whole genome shotgun (WGS) entry which is preliminary data.</text>
</comment>